<dbReference type="SUPFAM" id="SSF48208">
    <property type="entry name" value="Six-hairpin glycosidases"/>
    <property type="match status" value="1"/>
</dbReference>
<protein>
    <recommendedName>
        <fullName evidence="2">alpha-L-rhamnosidase</fullName>
        <ecNumber evidence="2">3.2.1.40</ecNumber>
    </recommendedName>
</protein>
<dbReference type="InterPro" id="IPR008928">
    <property type="entry name" value="6-hairpin_glycosidase_sf"/>
</dbReference>
<dbReference type="Gene3D" id="2.60.120.260">
    <property type="entry name" value="Galactose-binding domain-like"/>
    <property type="match status" value="2"/>
</dbReference>
<dbReference type="EC" id="3.2.1.40" evidence="2"/>
<evidence type="ECO:0000256" key="1">
    <source>
        <dbReference type="ARBA" id="ARBA00001445"/>
    </source>
</evidence>
<dbReference type="AlphaFoldDB" id="X1AQ39"/>
<dbReference type="InterPro" id="IPR013737">
    <property type="entry name" value="Bac_rhamnosid_N"/>
</dbReference>
<feature type="non-terminal residue" evidence="6">
    <location>
        <position position="524"/>
    </location>
</feature>
<evidence type="ECO:0000313" key="6">
    <source>
        <dbReference type="EMBL" id="GAG61981.1"/>
    </source>
</evidence>
<name>X1AQ39_9ZZZZ</name>
<dbReference type="Pfam" id="PF17389">
    <property type="entry name" value="Bac_rhamnosid6H"/>
    <property type="match status" value="1"/>
</dbReference>
<dbReference type="Pfam" id="PF05592">
    <property type="entry name" value="Bac_rhamnosid"/>
    <property type="match status" value="1"/>
</dbReference>
<evidence type="ECO:0000259" key="4">
    <source>
        <dbReference type="Pfam" id="PF08531"/>
    </source>
</evidence>
<dbReference type="EMBL" id="BART01006352">
    <property type="protein sequence ID" value="GAG61981.1"/>
    <property type="molecule type" value="Genomic_DNA"/>
</dbReference>
<comment type="caution">
    <text evidence="6">The sequence shown here is derived from an EMBL/GenBank/DDBJ whole genome shotgun (WGS) entry which is preliminary data.</text>
</comment>
<dbReference type="Pfam" id="PF08531">
    <property type="entry name" value="Bac_rhamnosid_N"/>
    <property type="match status" value="1"/>
</dbReference>
<sequence length="524" mass="59246">SPWSKVATFEMGLLSRDDWRGKWIEGKGYGESTFSDPVQGITKMPYGYLLRKEFSIEKDIAQARVYVSGLGYYELRINGDKVGEVVLDPGWTDYKKRVLYSTYDVGKYLRKGKNAVGIMLGNGRYIKAYGYGPPKVILQLNIEFTDDSSESIVTDESWKVGQSPITENSIYNGEVYDARLEGLGWDTPFYDDSDWDAARIADEPGGKLVSQASFPPIKVSKIIQPMKITNPEPEVYIYDFGQNFTGWVRLCLSGARGTRVKLRYAELLHEDGMLNVVPNRGAKATDAYILKGEGQEVYEPRFTYHGFRYVEVTGFPGTPTLESIEGRVVHSAVEPTGGFICSNSLINSIHKNVLWGQLSNLMSIPTDCPQRDERMGWMGDAQLVAEEAIYNFGMAGFYIKWLEDIGDSQAQDGSVPDVVPAYWSIYPADPTWGTACVVIPWYLYQYYGDRRILEKYYSGIKKWVDFLTSKAKDDILSYSKYGDWCPPAHIKPVDTPGELTSSWYYYHDTLILSKIAHILDKSED</sequence>
<dbReference type="PANTHER" id="PTHR33307">
    <property type="entry name" value="ALPHA-RHAMNOSIDASE (EUROFUNG)"/>
    <property type="match status" value="1"/>
</dbReference>
<dbReference type="PANTHER" id="PTHR33307:SF6">
    <property type="entry name" value="ALPHA-RHAMNOSIDASE (EUROFUNG)-RELATED"/>
    <property type="match status" value="1"/>
</dbReference>
<feature type="domain" description="Alpha-L-rhamnosidase six-hairpin glycosidase" evidence="5">
    <location>
        <begin position="336"/>
        <end position="524"/>
    </location>
</feature>
<organism evidence="6">
    <name type="scientific">marine sediment metagenome</name>
    <dbReference type="NCBI Taxonomy" id="412755"/>
    <lineage>
        <taxon>unclassified sequences</taxon>
        <taxon>metagenomes</taxon>
        <taxon>ecological metagenomes</taxon>
    </lineage>
</organism>
<comment type="catalytic activity">
    <reaction evidence="1">
        <text>Hydrolysis of terminal non-reducing alpha-L-rhamnose residues in alpha-L-rhamnosides.</text>
        <dbReference type="EC" id="3.2.1.40"/>
    </reaction>
</comment>
<gene>
    <name evidence="6" type="ORF">S01H4_14482</name>
</gene>
<feature type="non-terminal residue" evidence="6">
    <location>
        <position position="1"/>
    </location>
</feature>
<evidence type="ECO:0000256" key="2">
    <source>
        <dbReference type="ARBA" id="ARBA00012652"/>
    </source>
</evidence>
<dbReference type="InterPro" id="IPR016007">
    <property type="entry name" value="Alpha_rhamnosid"/>
</dbReference>
<evidence type="ECO:0000259" key="3">
    <source>
        <dbReference type="Pfam" id="PF05592"/>
    </source>
</evidence>
<dbReference type="GO" id="GO:0030596">
    <property type="term" value="F:alpha-L-rhamnosidase activity"/>
    <property type="evidence" value="ECO:0007669"/>
    <property type="project" value="UniProtKB-EC"/>
</dbReference>
<proteinExistence type="predicted"/>
<accession>X1AQ39</accession>
<feature type="domain" description="Alpha-L-rhamnosidase concanavalin-like" evidence="3">
    <location>
        <begin position="232"/>
        <end position="330"/>
    </location>
</feature>
<dbReference type="InterPro" id="IPR012341">
    <property type="entry name" value="6hp_glycosidase-like_sf"/>
</dbReference>
<dbReference type="InterPro" id="IPR008902">
    <property type="entry name" value="Rhamnosid_concanavalin"/>
</dbReference>
<evidence type="ECO:0000259" key="5">
    <source>
        <dbReference type="Pfam" id="PF17389"/>
    </source>
</evidence>
<dbReference type="Gene3D" id="1.50.10.10">
    <property type="match status" value="1"/>
</dbReference>
<reference evidence="6" key="1">
    <citation type="journal article" date="2014" name="Front. Microbiol.">
        <title>High frequency of phylogenetically diverse reductive dehalogenase-homologous genes in deep subseafloor sedimentary metagenomes.</title>
        <authorList>
            <person name="Kawai M."/>
            <person name="Futagami T."/>
            <person name="Toyoda A."/>
            <person name="Takaki Y."/>
            <person name="Nishi S."/>
            <person name="Hori S."/>
            <person name="Arai W."/>
            <person name="Tsubouchi T."/>
            <person name="Morono Y."/>
            <person name="Uchiyama I."/>
            <person name="Ito T."/>
            <person name="Fujiyama A."/>
            <person name="Inagaki F."/>
            <person name="Takami H."/>
        </authorList>
    </citation>
    <scope>NUCLEOTIDE SEQUENCE</scope>
    <source>
        <strain evidence="6">Expedition CK06-06</strain>
    </source>
</reference>
<dbReference type="GO" id="GO:0005975">
    <property type="term" value="P:carbohydrate metabolic process"/>
    <property type="evidence" value="ECO:0007669"/>
    <property type="project" value="InterPro"/>
</dbReference>
<feature type="domain" description="Bacterial alpha-L-rhamnosidase N-terminal" evidence="4">
    <location>
        <begin position="58"/>
        <end position="219"/>
    </location>
</feature>
<dbReference type="InterPro" id="IPR035396">
    <property type="entry name" value="Bac_rhamnosid6H"/>
</dbReference>